<feature type="compositionally biased region" description="Polar residues" evidence="1">
    <location>
        <begin position="333"/>
        <end position="356"/>
    </location>
</feature>
<dbReference type="RefSeq" id="XP_030987356.1">
    <property type="nucleotide sequence ID" value="XM_031120676.1"/>
</dbReference>
<dbReference type="AlphaFoldDB" id="A0A6P8BJS2"/>
<feature type="compositionally biased region" description="Basic and acidic residues" evidence="1">
    <location>
        <begin position="600"/>
        <end position="627"/>
    </location>
</feature>
<accession>A0A6P8BJS2</accession>
<feature type="compositionally biased region" description="Basic and acidic residues" evidence="1">
    <location>
        <begin position="637"/>
        <end position="646"/>
    </location>
</feature>
<reference evidence="3" key="1">
    <citation type="journal article" date="2019" name="Mol. Biol. Evol.">
        <title>Blast fungal genomes show frequent chromosomal changes, gene gains and losses, and effector gene turnover.</title>
        <authorList>
            <person name="Gomez Luciano L.B."/>
            <person name="Jason Tsai I."/>
            <person name="Chuma I."/>
            <person name="Tosa Y."/>
            <person name="Chen Y.H."/>
            <person name="Li J.Y."/>
            <person name="Li M.Y."/>
            <person name="Jade Lu M.Y."/>
            <person name="Nakayashiki H."/>
            <person name="Li W.H."/>
        </authorList>
    </citation>
    <scope>NUCLEOTIDE SEQUENCE</scope>
    <source>
        <strain evidence="3">NI907</strain>
    </source>
</reference>
<keyword evidence="2" id="KW-1185">Reference proteome</keyword>
<feature type="region of interest" description="Disordered" evidence="1">
    <location>
        <begin position="572"/>
        <end position="671"/>
    </location>
</feature>
<dbReference type="Proteomes" id="UP000515153">
    <property type="component" value="Unplaced"/>
</dbReference>
<proteinExistence type="predicted"/>
<feature type="compositionally biased region" description="Polar residues" evidence="1">
    <location>
        <begin position="372"/>
        <end position="389"/>
    </location>
</feature>
<feature type="compositionally biased region" description="Polar residues" evidence="1">
    <location>
        <begin position="87"/>
        <end position="98"/>
    </location>
</feature>
<feature type="region of interest" description="Disordered" evidence="1">
    <location>
        <begin position="311"/>
        <end position="459"/>
    </location>
</feature>
<evidence type="ECO:0000256" key="1">
    <source>
        <dbReference type="SAM" id="MobiDB-lite"/>
    </source>
</evidence>
<feature type="compositionally biased region" description="Polar residues" evidence="1">
    <location>
        <begin position="574"/>
        <end position="596"/>
    </location>
</feature>
<feature type="region of interest" description="Disordered" evidence="1">
    <location>
        <begin position="87"/>
        <end position="152"/>
    </location>
</feature>
<feature type="region of interest" description="Disordered" evidence="1">
    <location>
        <begin position="169"/>
        <end position="226"/>
    </location>
</feature>
<protein>
    <submittedName>
        <fullName evidence="3">Uncharacterized protein</fullName>
    </submittedName>
</protein>
<reference evidence="3" key="3">
    <citation type="submission" date="2025-08" db="UniProtKB">
        <authorList>
            <consortium name="RefSeq"/>
        </authorList>
    </citation>
    <scope>IDENTIFICATION</scope>
    <source>
        <strain evidence="3">NI907</strain>
    </source>
</reference>
<feature type="compositionally biased region" description="Polar residues" evidence="1">
    <location>
        <begin position="425"/>
        <end position="457"/>
    </location>
</feature>
<name>A0A6P8BJS2_PYRGI</name>
<reference evidence="3" key="2">
    <citation type="submission" date="2019-10" db="EMBL/GenBank/DDBJ databases">
        <authorList>
            <consortium name="NCBI Genome Project"/>
        </authorList>
    </citation>
    <scope>NUCLEOTIDE SEQUENCE</scope>
    <source>
        <strain evidence="3">NI907</strain>
    </source>
</reference>
<evidence type="ECO:0000313" key="3">
    <source>
        <dbReference type="RefSeq" id="XP_030987356.1"/>
    </source>
</evidence>
<organism evidence="2 3">
    <name type="scientific">Pyricularia grisea</name>
    <name type="common">Crabgrass-specific blast fungus</name>
    <name type="synonym">Magnaporthe grisea</name>
    <dbReference type="NCBI Taxonomy" id="148305"/>
    <lineage>
        <taxon>Eukaryota</taxon>
        <taxon>Fungi</taxon>
        <taxon>Dikarya</taxon>
        <taxon>Ascomycota</taxon>
        <taxon>Pezizomycotina</taxon>
        <taxon>Sordariomycetes</taxon>
        <taxon>Sordariomycetidae</taxon>
        <taxon>Magnaporthales</taxon>
        <taxon>Pyriculariaceae</taxon>
        <taxon>Pyricularia</taxon>
    </lineage>
</organism>
<evidence type="ECO:0000313" key="2">
    <source>
        <dbReference type="Proteomes" id="UP000515153"/>
    </source>
</evidence>
<sequence>MVRNPRYTFEFEELVRRYLQDAQNSSSKIGIEDLNQHIKANGHGDGLIKGQFNYLKTRFRNGELGIGNLNHRAAAIAAGLLDPSAGQQTGNAVANTPKSDPPGPKTPVSLGATPVKQDSIPARPVKPTPQRPAPEPHPYPKSLQVFPDLGLPPIGSHRKADIAFLHSKRPRNHDEHPGTTHFGDTSSSGSSSPVPSAMDLSKAYSTARTSSLLPPKPPADALPQPQADKVVPLDPMLSHSPIVGKTDALSSTSSVPFGQAGVDAQMKEAVNTRTGDSIFKAGIMKSSSPNFVLSAGAREKLRTILEPVKSFEHPAPRQPSPSAFFNAAGHQAQKPQSTNTATGTMEQKTSQSSQIPAHQPSGSGQVPPQPSKVSQTTKPMSAPGSTTFKPNMLPPGGLTHPLPSKPVIDASQPKRPKPSPWHEPSSLSMSTSGNAQASIASAQEANMRMSQARSFPSSPIIGHTGYPTIGSKVATSNPANVSQAVCSRPDILGPNSGVPNLGGLVMYGVPSEAGGQIGSKRRFSQMENGGTAHGGSSELHLVPGVHRQAEGVVGRALSQFGSYPPLDMYCSGQAPASSGDTQKLNQTGSDGQTAAVTHSGRVESRRFILGAGKDDAKKGSVKPERSRSPVKLPVPSHRTENEEKAILPEQPNAISTGGGQPNYNSTADNPQEDTVMMDDALAGLSKYTDEELSAAAMMDNDIYIAPDNNLVTAGGGVAHPQPATQIDYSAPSGTISRNAPTLDVESAPTYYVAPPDPGPVDVYLCGPGAETCPISPAVVHFHCRRNGTVIFGGMGDFQAAAIMYQRSEKCQSRAGQGVLSTNQI</sequence>
<feature type="compositionally biased region" description="Low complexity" evidence="1">
    <location>
        <begin position="186"/>
        <end position="196"/>
    </location>
</feature>
<feature type="compositionally biased region" description="Pro residues" evidence="1">
    <location>
        <begin position="124"/>
        <end position="139"/>
    </location>
</feature>
<dbReference type="KEGG" id="pgri:PgNI_00598"/>
<dbReference type="GeneID" id="41955590"/>
<gene>
    <name evidence="3" type="ORF">PgNI_00598</name>
</gene>